<dbReference type="InterPro" id="IPR036721">
    <property type="entry name" value="RCK_C_sf"/>
</dbReference>
<keyword evidence="1" id="KW-0812">Transmembrane</keyword>
<keyword evidence="4" id="KW-1185">Reference proteome</keyword>
<reference evidence="3 4" key="1">
    <citation type="journal article" date="2013" name="ISME J.">
        <title>A metabolic model for members of the genus Tetrasphaera involved in enhanced biological phosphorus removal.</title>
        <authorList>
            <person name="Kristiansen R."/>
            <person name="Nguyen H.T.T."/>
            <person name="Saunders A.M."/>
            <person name="Nielsen J.L."/>
            <person name="Wimmer R."/>
            <person name="Le V.Q."/>
            <person name="McIlroy S.J."/>
            <person name="Petrovski S."/>
            <person name="Seviour R.J."/>
            <person name="Calteau A."/>
            <person name="Nielsen K.L."/>
            <person name="Nielsen P.H."/>
        </authorList>
    </citation>
    <scope>NUCLEOTIDE SEQUENCE [LARGE SCALE GENOMIC DNA]</scope>
    <source>
        <strain evidence="3 4">Ben110</strain>
    </source>
</reference>
<dbReference type="GO" id="GO:0006813">
    <property type="term" value="P:potassium ion transport"/>
    <property type="evidence" value="ECO:0007669"/>
    <property type="project" value="InterPro"/>
</dbReference>
<dbReference type="PANTHER" id="PTHR43833">
    <property type="entry name" value="POTASSIUM CHANNEL PROTEIN 2-RELATED-RELATED"/>
    <property type="match status" value="1"/>
</dbReference>
<organism evidence="3 4">
    <name type="scientific">Nostocoides australiense Ben110</name>
    <dbReference type="NCBI Taxonomy" id="1193182"/>
    <lineage>
        <taxon>Bacteria</taxon>
        <taxon>Bacillati</taxon>
        <taxon>Actinomycetota</taxon>
        <taxon>Actinomycetes</taxon>
        <taxon>Micrococcales</taxon>
        <taxon>Intrasporangiaceae</taxon>
        <taxon>Nostocoides</taxon>
    </lineage>
</organism>
<feature type="domain" description="RCK N-terminal" evidence="2">
    <location>
        <begin position="157"/>
        <end position="276"/>
    </location>
</feature>
<evidence type="ECO:0000313" key="3">
    <source>
        <dbReference type="EMBL" id="CCH72091.1"/>
    </source>
</evidence>
<evidence type="ECO:0000259" key="2">
    <source>
        <dbReference type="Pfam" id="PF02254"/>
    </source>
</evidence>
<feature type="transmembrane region" description="Helical" evidence="1">
    <location>
        <begin position="75"/>
        <end position="94"/>
    </location>
</feature>
<dbReference type="RefSeq" id="WP_048697171.1">
    <property type="nucleotide sequence ID" value="NZ_HG764815.1"/>
</dbReference>
<dbReference type="InterPro" id="IPR050721">
    <property type="entry name" value="Trk_Ktr_HKT_K-transport"/>
</dbReference>
<dbReference type="Gene3D" id="1.10.287.70">
    <property type="match status" value="1"/>
</dbReference>
<proteinExistence type="predicted"/>
<gene>
    <name evidence="3" type="ORF">BN11_1340002</name>
</gene>
<dbReference type="Pfam" id="PF02254">
    <property type="entry name" value="TrkA_N"/>
    <property type="match status" value="1"/>
</dbReference>
<comment type="caution">
    <text evidence="3">The sequence shown here is derived from an EMBL/GenBank/DDBJ whole genome shotgun (WGS) entry which is preliminary data.</text>
</comment>
<keyword evidence="1" id="KW-0472">Membrane</keyword>
<accession>W6JU89</accession>
<feature type="transmembrane region" description="Helical" evidence="1">
    <location>
        <begin position="106"/>
        <end position="130"/>
    </location>
</feature>
<dbReference type="InterPro" id="IPR036291">
    <property type="entry name" value="NAD(P)-bd_dom_sf"/>
</dbReference>
<dbReference type="Gene3D" id="3.40.50.720">
    <property type="entry name" value="NAD(P)-binding Rossmann-like Domain"/>
    <property type="match status" value="1"/>
</dbReference>
<dbReference type="AlphaFoldDB" id="W6JU89"/>
<feature type="transmembrane region" description="Helical" evidence="1">
    <location>
        <begin position="44"/>
        <end position="63"/>
    </location>
</feature>
<dbReference type="EMBL" id="CAJA01000040">
    <property type="protein sequence ID" value="CCH72091.1"/>
    <property type="molecule type" value="Genomic_DNA"/>
</dbReference>
<dbReference type="Proteomes" id="UP000035763">
    <property type="component" value="Unassembled WGS sequence"/>
</dbReference>
<keyword evidence="1" id="KW-1133">Transmembrane helix</keyword>
<evidence type="ECO:0000256" key="1">
    <source>
        <dbReference type="SAM" id="Phobius"/>
    </source>
</evidence>
<name>W6JU89_9MICO</name>
<dbReference type="SUPFAM" id="SSF116726">
    <property type="entry name" value="TrkA C-terminal domain-like"/>
    <property type="match status" value="1"/>
</dbReference>
<sequence>MGNPLLFVRPLLRMRAVLRRLPVDIPTDIPATDAIFLVLRRMRWPLISLIIVFTIAVFGLSAAPGFDADGNPRKLTVFESFYVMSYTATTIGFGEIPQTFTTQQRLWVTFTIYATVIVWAVAIGTMMALVQDEVFRDAVAAQRFGRKVRGIRENFHILAGYGQAGRQVGAGLDWLGRRFVVVERLGARVDALGTDQLAVDTPGVEGDAANPALLGMAGLGSDHCKGVLALTDDDDTNLGVVQAVHLLRPEVPVIARCTDRRIGAYMESFGAEAVINAYDRFGGYLTLALQKPAVYQLITWLMSPGGTPLPDRGTAVPGGKWLVCAEGQFRDEIDRDLLAAGYTVDHVLPDGALDTLDSIVGFVGGTDRDTTNLALAATVRTDAPDVFVCLRQTKASSAALYEAFAPDSLFVPTELVAREAFARIVTPRTWGFLEYAMTQDDEWAEDLVRRLVDRCGSRSPDPYGLTIDTTSAPALARWLRRNTFTIRDLLSNPDDRDDATGNAILALGRDGQIAYDPDLDTALEFGDELLVVSQRRSFSRLNDVLFNDAAVEYVATGREVPSTWIWRKLTGSRRGA</sequence>
<evidence type="ECO:0000313" key="4">
    <source>
        <dbReference type="Proteomes" id="UP000035763"/>
    </source>
</evidence>
<dbReference type="InterPro" id="IPR003148">
    <property type="entry name" value="RCK_N"/>
</dbReference>
<dbReference type="SUPFAM" id="SSF81324">
    <property type="entry name" value="Voltage-gated potassium channels"/>
    <property type="match status" value="1"/>
</dbReference>
<dbReference type="SUPFAM" id="SSF51735">
    <property type="entry name" value="NAD(P)-binding Rossmann-fold domains"/>
    <property type="match status" value="1"/>
</dbReference>
<dbReference type="STRING" id="1193182.BN11_1340002"/>
<protein>
    <submittedName>
        <fullName evidence="3">TrkA N-terminal domain protein</fullName>
    </submittedName>
</protein>